<evidence type="ECO:0000313" key="13">
    <source>
        <dbReference type="RefSeq" id="XP_054839492.1"/>
    </source>
</evidence>
<evidence type="ECO:0000313" key="10">
    <source>
        <dbReference type="Proteomes" id="UP001190640"/>
    </source>
</evidence>
<protein>
    <recommendedName>
        <fullName evidence="6">Lipase</fullName>
    </recommendedName>
</protein>
<dbReference type="RefSeq" id="XP_054839491.1">
    <property type="nucleotide sequence ID" value="XM_054983516.1"/>
</dbReference>
<evidence type="ECO:0000256" key="3">
    <source>
        <dbReference type="ARBA" id="ARBA00022963"/>
    </source>
</evidence>
<evidence type="ECO:0000256" key="2">
    <source>
        <dbReference type="ARBA" id="ARBA00022729"/>
    </source>
</evidence>
<evidence type="ECO:0000256" key="4">
    <source>
        <dbReference type="ARBA" id="ARBA00023098"/>
    </source>
</evidence>
<evidence type="ECO:0000256" key="8">
    <source>
        <dbReference type="SAM" id="SignalP"/>
    </source>
</evidence>
<dbReference type="SUPFAM" id="SSF53474">
    <property type="entry name" value="alpha/beta-Hydrolases"/>
    <property type="match status" value="1"/>
</dbReference>
<dbReference type="RefSeq" id="XP_054839490.1">
    <property type="nucleotide sequence ID" value="XM_054983515.1"/>
</dbReference>
<dbReference type="Pfam" id="PF00561">
    <property type="entry name" value="Abhydrolase_1"/>
    <property type="match status" value="1"/>
</dbReference>
<gene>
    <name evidence="11 12 13" type="primary">LOC129332415</name>
</gene>
<dbReference type="PIRSF" id="PIRSF000862">
    <property type="entry name" value="Steryl_ester_lip"/>
    <property type="match status" value="1"/>
</dbReference>
<feature type="domain" description="AB hydrolase-1" evidence="9">
    <location>
        <begin position="75"/>
        <end position="373"/>
    </location>
</feature>
<accession>A0AA97L2A4</accession>
<evidence type="ECO:0000256" key="7">
    <source>
        <dbReference type="PIRSR" id="PIRSR000862-1"/>
    </source>
</evidence>
<name>A0AA97L2A4_EUBMA</name>
<evidence type="ECO:0000256" key="5">
    <source>
        <dbReference type="ARBA" id="ARBA00023180"/>
    </source>
</evidence>
<reference evidence="11 12" key="1">
    <citation type="submission" date="2025-04" db="UniProtKB">
        <authorList>
            <consortium name="RefSeq"/>
        </authorList>
    </citation>
    <scope>IDENTIFICATION</scope>
    <source>
        <tissue evidence="11 12">Blood</tissue>
    </source>
</reference>
<dbReference type="KEGG" id="emc:129332415"/>
<keyword evidence="5" id="KW-0325">Glycoprotein</keyword>
<dbReference type="GO" id="GO:0016788">
    <property type="term" value="F:hydrolase activity, acting on ester bonds"/>
    <property type="evidence" value="ECO:0007669"/>
    <property type="project" value="InterPro"/>
</dbReference>
<evidence type="ECO:0000313" key="12">
    <source>
        <dbReference type="RefSeq" id="XP_054839491.1"/>
    </source>
</evidence>
<keyword evidence="6" id="KW-0378">Hydrolase</keyword>
<comment type="similarity">
    <text evidence="1 6">Belongs to the AB hydrolase superfamily. Lipase family.</text>
</comment>
<feature type="active site" description="Charge relay system" evidence="7">
    <location>
        <position position="367"/>
    </location>
</feature>
<dbReference type="InterPro" id="IPR029058">
    <property type="entry name" value="AB_hydrolase_fold"/>
</dbReference>
<dbReference type="PANTHER" id="PTHR11005">
    <property type="entry name" value="LYSOSOMAL ACID LIPASE-RELATED"/>
    <property type="match status" value="1"/>
</dbReference>
<evidence type="ECO:0000256" key="1">
    <source>
        <dbReference type="ARBA" id="ARBA00010701"/>
    </source>
</evidence>
<dbReference type="Proteomes" id="UP001190640">
    <property type="component" value="Chromosome 6"/>
</dbReference>
<sequence length="392" mass="45018">MWLAVAVICLIQQAMHSEVFGRHLNPQTLMSTPEIIQSWGYPNEQYEVLTDDGYFLQLYRIPFGIHSHWKKGNNPAVLLVSGLITDNRCWILNLPNNSLGFALADAGYDVWMLNVRGSAWSRRHQNLSIEQEEFWNFSFHEMGIYDIPATMKFILKETKQDTLYYIGHSQGATLGLIAFSIMPQLAQKVNLFMLFAPSYTMVGTGGPLLFFKLLPDGLKKFIWGNKEFCILPSKLKAVNAKLCSFVIIDKICVQIFSIIFGDNKKNVNVSRFDVYAGTFPDFTSVKTVIHWGQVAKTEEFKYFDYGHKNKAVYNLTTPPVYKLEDMTVPTAVWSAGKDIITDKRDIDRLLPRITHLIFHKHLPDWQHTDFLTGLDAPKYLYPDLLGLMEHYK</sequence>
<proteinExistence type="inferred from homology"/>
<keyword evidence="2 8" id="KW-0732">Signal</keyword>
<dbReference type="GeneID" id="129332415"/>
<dbReference type="InterPro" id="IPR025483">
    <property type="entry name" value="Lipase_euk"/>
</dbReference>
<dbReference type="GO" id="GO:0016042">
    <property type="term" value="P:lipid catabolic process"/>
    <property type="evidence" value="ECO:0007669"/>
    <property type="project" value="UniProtKB-KW"/>
</dbReference>
<dbReference type="Gene3D" id="3.40.50.1820">
    <property type="entry name" value="alpha/beta hydrolase"/>
    <property type="match status" value="1"/>
</dbReference>
<keyword evidence="3 6" id="KW-0442">Lipid degradation</keyword>
<feature type="active site" description="Charge relay system" evidence="7">
    <location>
        <position position="338"/>
    </location>
</feature>
<dbReference type="InterPro" id="IPR000073">
    <property type="entry name" value="AB_hydrolase_1"/>
</dbReference>
<feature type="signal peptide" evidence="8">
    <location>
        <begin position="1"/>
        <end position="17"/>
    </location>
</feature>
<evidence type="ECO:0000259" key="9">
    <source>
        <dbReference type="Pfam" id="PF00561"/>
    </source>
</evidence>
<keyword evidence="4" id="KW-0443">Lipid metabolism</keyword>
<organism evidence="10 12">
    <name type="scientific">Eublepharis macularius</name>
    <name type="common">Leopard gecko</name>
    <name type="synonym">Cyrtodactylus macularius</name>
    <dbReference type="NCBI Taxonomy" id="481883"/>
    <lineage>
        <taxon>Eukaryota</taxon>
        <taxon>Metazoa</taxon>
        <taxon>Chordata</taxon>
        <taxon>Craniata</taxon>
        <taxon>Vertebrata</taxon>
        <taxon>Euteleostomi</taxon>
        <taxon>Lepidosauria</taxon>
        <taxon>Squamata</taxon>
        <taxon>Bifurcata</taxon>
        <taxon>Gekkota</taxon>
        <taxon>Eublepharidae</taxon>
        <taxon>Eublepharinae</taxon>
        <taxon>Eublepharis</taxon>
    </lineage>
</organism>
<evidence type="ECO:0000256" key="6">
    <source>
        <dbReference type="PIRNR" id="PIRNR000862"/>
    </source>
</evidence>
<dbReference type="FunFam" id="3.40.50.1820:FF:000012">
    <property type="entry name" value="Lipase"/>
    <property type="match status" value="1"/>
</dbReference>
<keyword evidence="10" id="KW-1185">Reference proteome</keyword>
<evidence type="ECO:0000313" key="11">
    <source>
        <dbReference type="RefSeq" id="XP_054839490.1"/>
    </source>
</evidence>
<dbReference type="RefSeq" id="XP_054839492.1">
    <property type="nucleotide sequence ID" value="XM_054983517.1"/>
</dbReference>
<dbReference type="AlphaFoldDB" id="A0AA97L2A4"/>
<feature type="active site" description="Nucleophile" evidence="7">
    <location>
        <position position="169"/>
    </location>
</feature>
<feature type="chain" id="PRO_5044705652" description="Lipase" evidence="8">
    <location>
        <begin position="18"/>
        <end position="392"/>
    </location>
</feature>